<protein>
    <submittedName>
        <fullName evidence="2">Uncharacterized protein</fullName>
    </submittedName>
</protein>
<dbReference type="Proteomes" id="UP000299102">
    <property type="component" value="Unassembled WGS sequence"/>
</dbReference>
<name>A0A4C1VFT5_EUMVA</name>
<organism evidence="2 3">
    <name type="scientific">Eumeta variegata</name>
    <name type="common">Bagworm moth</name>
    <name type="synonym">Eumeta japonica</name>
    <dbReference type="NCBI Taxonomy" id="151549"/>
    <lineage>
        <taxon>Eukaryota</taxon>
        <taxon>Metazoa</taxon>
        <taxon>Ecdysozoa</taxon>
        <taxon>Arthropoda</taxon>
        <taxon>Hexapoda</taxon>
        <taxon>Insecta</taxon>
        <taxon>Pterygota</taxon>
        <taxon>Neoptera</taxon>
        <taxon>Endopterygota</taxon>
        <taxon>Lepidoptera</taxon>
        <taxon>Glossata</taxon>
        <taxon>Ditrysia</taxon>
        <taxon>Tineoidea</taxon>
        <taxon>Psychidae</taxon>
        <taxon>Oiketicinae</taxon>
        <taxon>Eumeta</taxon>
    </lineage>
</organism>
<evidence type="ECO:0000313" key="2">
    <source>
        <dbReference type="EMBL" id="GBP37182.1"/>
    </source>
</evidence>
<evidence type="ECO:0000313" key="3">
    <source>
        <dbReference type="Proteomes" id="UP000299102"/>
    </source>
</evidence>
<comment type="caution">
    <text evidence="2">The sequence shown here is derived from an EMBL/GenBank/DDBJ whole genome shotgun (WGS) entry which is preliminary data.</text>
</comment>
<gene>
    <name evidence="2" type="ORF">EVAR_31113_1</name>
</gene>
<evidence type="ECO:0000256" key="1">
    <source>
        <dbReference type="SAM" id="MobiDB-lite"/>
    </source>
</evidence>
<reference evidence="2 3" key="1">
    <citation type="journal article" date="2019" name="Commun. Biol.">
        <title>The bagworm genome reveals a unique fibroin gene that provides high tensile strength.</title>
        <authorList>
            <person name="Kono N."/>
            <person name="Nakamura H."/>
            <person name="Ohtoshi R."/>
            <person name="Tomita M."/>
            <person name="Numata K."/>
            <person name="Arakawa K."/>
        </authorList>
    </citation>
    <scope>NUCLEOTIDE SEQUENCE [LARGE SCALE GENOMIC DNA]</scope>
</reference>
<dbReference type="EMBL" id="BGZK01000330">
    <property type="protein sequence ID" value="GBP37182.1"/>
    <property type="molecule type" value="Genomic_DNA"/>
</dbReference>
<accession>A0A4C1VFT5</accession>
<keyword evidence="3" id="KW-1185">Reference proteome</keyword>
<proteinExistence type="predicted"/>
<dbReference type="PROSITE" id="PS51257">
    <property type="entry name" value="PROKAR_LIPOPROTEIN"/>
    <property type="match status" value="1"/>
</dbReference>
<dbReference type="AlphaFoldDB" id="A0A4C1VFT5"/>
<sequence>MSTHSKNIRPILHTGVSSGNLSCAGWIGCYLATRELPIIGTISSVRVRREGRSLTARRNTHVLTCTGGHQMSRPRAPAASAQRTIERRPRKRHRVVTSLQTSRYCEFRSPPDASAAVNVDDNDWSSNF</sequence>
<feature type="region of interest" description="Disordered" evidence="1">
    <location>
        <begin position="66"/>
        <end position="93"/>
    </location>
</feature>